<organism evidence="2 3">
    <name type="scientific">Zootermopsis nevadensis</name>
    <name type="common">Dampwood termite</name>
    <dbReference type="NCBI Taxonomy" id="136037"/>
    <lineage>
        <taxon>Eukaryota</taxon>
        <taxon>Metazoa</taxon>
        <taxon>Ecdysozoa</taxon>
        <taxon>Arthropoda</taxon>
        <taxon>Hexapoda</taxon>
        <taxon>Insecta</taxon>
        <taxon>Pterygota</taxon>
        <taxon>Neoptera</taxon>
        <taxon>Polyneoptera</taxon>
        <taxon>Dictyoptera</taxon>
        <taxon>Blattodea</taxon>
        <taxon>Blattoidea</taxon>
        <taxon>Termitoidae</taxon>
        <taxon>Termopsidae</taxon>
        <taxon>Zootermopsis</taxon>
    </lineage>
</organism>
<dbReference type="InParanoid" id="A0A067R9D9"/>
<sequence length="209" mass="23338">MASGKSSYKCSNCTSTGKSTRTDDTPVKQRSVSLSDSTRKILSPERQLISPCPVSTDSLSVQLERARLNSRTTIYMIQILVDMVGKFSEEVALLISEKFDTRKQIMDLKVPSDRRPEPSTSVGSLPPAAKSYSEVAVARWHGQHFVSASVTDISTFTVKSTTGTQLKRHRETVTRVLNSATKRGIYYEWLKERFKQVNIQQDTNSQVSA</sequence>
<evidence type="ECO:0000256" key="1">
    <source>
        <dbReference type="SAM" id="MobiDB-lite"/>
    </source>
</evidence>
<dbReference type="EMBL" id="KK852845">
    <property type="protein sequence ID" value="KDR15134.1"/>
    <property type="molecule type" value="Genomic_DNA"/>
</dbReference>
<keyword evidence="3" id="KW-1185">Reference proteome</keyword>
<accession>A0A067R9D9</accession>
<dbReference type="AlphaFoldDB" id="A0A067R9D9"/>
<feature type="compositionally biased region" description="Polar residues" evidence="1">
    <location>
        <begin position="1"/>
        <end position="19"/>
    </location>
</feature>
<dbReference type="Proteomes" id="UP000027135">
    <property type="component" value="Unassembled WGS sequence"/>
</dbReference>
<evidence type="ECO:0000313" key="2">
    <source>
        <dbReference type="EMBL" id="KDR15134.1"/>
    </source>
</evidence>
<evidence type="ECO:0000313" key="3">
    <source>
        <dbReference type="Proteomes" id="UP000027135"/>
    </source>
</evidence>
<feature type="region of interest" description="Disordered" evidence="1">
    <location>
        <begin position="1"/>
        <end position="39"/>
    </location>
</feature>
<protein>
    <submittedName>
        <fullName evidence="2">Uncharacterized protein</fullName>
    </submittedName>
</protein>
<proteinExistence type="predicted"/>
<gene>
    <name evidence="2" type="ORF">L798_11099</name>
</gene>
<name>A0A067R9D9_ZOONE</name>
<reference evidence="2 3" key="1">
    <citation type="journal article" date="2014" name="Nat. Commun.">
        <title>Molecular traces of alternative social organization in a termite genome.</title>
        <authorList>
            <person name="Terrapon N."/>
            <person name="Li C."/>
            <person name="Robertson H.M."/>
            <person name="Ji L."/>
            <person name="Meng X."/>
            <person name="Booth W."/>
            <person name="Chen Z."/>
            <person name="Childers C.P."/>
            <person name="Glastad K.M."/>
            <person name="Gokhale K."/>
            <person name="Gowin J."/>
            <person name="Gronenberg W."/>
            <person name="Hermansen R.A."/>
            <person name="Hu H."/>
            <person name="Hunt B.G."/>
            <person name="Huylmans A.K."/>
            <person name="Khalil S.M."/>
            <person name="Mitchell R.D."/>
            <person name="Munoz-Torres M.C."/>
            <person name="Mustard J.A."/>
            <person name="Pan H."/>
            <person name="Reese J.T."/>
            <person name="Scharf M.E."/>
            <person name="Sun F."/>
            <person name="Vogel H."/>
            <person name="Xiao J."/>
            <person name="Yang W."/>
            <person name="Yang Z."/>
            <person name="Yang Z."/>
            <person name="Zhou J."/>
            <person name="Zhu J."/>
            <person name="Brent C.S."/>
            <person name="Elsik C.G."/>
            <person name="Goodisman M.A."/>
            <person name="Liberles D.A."/>
            <person name="Roe R.M."/>
            <person name="Vargo E.L."/>
            <person name="Vilcinskas A."/>
            <person name="Wang J."/>
            <person name="Bornberg-Bauer E."/>
            <person name="Korb J."/>
            <person name="Zhang G."/>
            <person name="Liebig J."/>
        </authorList>
    </citation>
    <scope>NUCLEOTIDE SEQUENCE [LARGE SCALE GENOMIC DNA]</scope>
    <source>
        <tissue evidence="2">Whole organism</tissue>
    </source>
</reference>